<dbReference type="SFLD" id="SFLDG01062">
    <property type="entry name" value="methyltransferase_(Class_A)"/>
    <property type="match status" value="1"/>
</dbReference>
<evidence type="ECO:0000256" key="1">
    <source>
        <dbReference type="ARBA" id="ARBA00004496"/>
    </source>
</evidence>
<keyword evidence="5 12" id="KW-0489">Methyltransferase</keyword>
<feature type="active site" description="Proton acceptor" evidence="12">
    <location>
        <position position="93"/>
    </location>
</feature>
<keyword evidence="12" id="KW-1015">Disulfide bond</keyword>
<evidence type="ECO:0000256" key="8">
    <source>
        <dbReference type="ARBA" id="ARBA00022694"/>
    </source>
</evidence>
<keyword evidence="8 12" id="KW-0819">tRNA processing</keyword>
<evidence type="ECO:0000256" key="2">
    <source>
        <dbReference type="ARBA" id="ARBA00022485"/>
    </source>
</evidence>
<reference evidence="14" key="1">
    <citation type="submission" date="2020-10" db="EMBL/GenBank/DDBJ databases">
        <authorList>
            <person name="Gilroy R."/>
        </authorList>
    </citation>
    <scope>NUCLEOTIDE SEQUENCE</scope>
    <source>
        <strain evidence="14">CHK189-12415</strain>
    </source>
</reference>
<organism evidence="14 15">
    <name type="scientific">Candidatus Faecivivens stercoravium</name>
    <dbReference type="NCBI Taxonomy" id="2840803"/>
    <lineage>
        <taxon>Bacteria</taxon>
        <taxon>Bacillati</taxon>
        <taxon>Bacillota</taxon>
        <taxon>Clostridia</taxon>
        <taxon>Eubacteriales</taxon>
        <taxon>Oscillospiraceae</taxon>
        <taxon>Oscillospiraceae incertae sedis</taxon>
        <taxon>Candidatus Faecivivens</taxon>
    </lineage>
</organism>
<name>A0A9D1J4E3_9FIRM</name>
<keyword evidence="10 12" id="KW-0408">Iron</keyword>
<dbReference type="GO" id="GO:0046872">
    <property type="term" value="F:metal ion binding"/>
    <property type="evidence" value="ECO:0007669"/>
    <property type="project" value="UniProtKB-KW"/>
</dbReference>
<dbReference type="PANTHER" id="PTHR30544:SF5">
    <property type="entry name" value="RADICAL SAM CORE DOMAIN-CONTAINING PROTEIN"/>
    <property type="match status" value="1"/>
</dbReference>
<keyword evidence="3 12" id="KW-0963">Cytoplasm</keyword>
<dbReference type="FunFam" id="3.20.20.70:FF:000014">
    <property type="entry name" value="Probable dual-specificity RNA methyltransferase RlmN"/>
    <property type="match status" value="1"/>
</dbReference>
<dbReference type="InterPro" id="IPR058240">
    <property type="entry name" value="rSAM_sf"/>
</dbReference>
<evidence type="ECO:0000256" key="4">
    <source>
        <dbReference type="ARBA" id="ARBA00022552"/>
    </source>
</evidence>
<dbReference type="InterPro" id="IPR013785">
    <property type="entry name" value="Aldolase_TIM"/>
</dbReference>
<dbReference type="SFLD" id="SFLDS00029">
    <property type="entry name" value="Radical_SAM"/>
    <property type="match status" value="1"/>
</dbReference>
<comment type="caution">
    <text evidence="12">Lacks conserved residue(s) required for the propagation of feature annotation.</text>
</comment>
<comment type="caution">
    <text evidence="14">The sequence shown here is derived from an EMBL/GenBank/DDBJ whole genome shotgun (WGS) entry which is preliminary data.</text>
</comment>
<dbReference type="Pfam" id="PF04055">
    <property type="entry name" value="Radical_SAM"/>
    <property type="match status" value="1"/>
</dbReference>
<evidence type="ECO:0000256" key="11">
    <source>
        <dbReference type="ARBA" id="ARBA00023014"/>
    </source>
</evidence>
<dbReference type="HAMAP" id="MF_01849">
    <property type="entry name" value="RNA_methyltr_RlmN"/>
    <property type="match status" value="1"/>
</dbReference>
<evidence type="ECO:0000256" key="9">
    <source>
        <dbReference type="ARBA" id="ARBA00022723"/>
    </source>
</evidence>
<dbReference type="CDD" id="cd01335">
    <property type="entry name" value="Radical_SAM"/>
    <property type="match status" value="1"/>
</dbReference>
<proteinExistence type="inferred from homology"/>
<dbReference type="InterPro" id="IPR007197">
    <property type="entry name" value="rSAM"/>
</dbReference>
<dbReference type="Proteomes" id="UP000824241">
    <property type="component" value="Unassembled WGS sequence"/>
</dbReference>
<dbReference type="InterPro" id="IPR040072">
    <property type="entry name" value="Methyltransferase_A"/>
</dbReference>
<dbReference type="EMBL" id="DVHA01000053">
    <property type="protein sequence ID" value="HIR60280.1"/>
    <property type="molecule type" value="Genomic_DNA"/>
</dbReference>
<feature type="binding site" evidence="12">
    <location>
        <position position="120"/>
    </location>
    <ligand>
        <name>[4Fe-4S] cluster</name>
        <dbReference type="ChEBI" id="CHEBI:49883"/>
        <note>4Fe-4S-S-AdoMet</note>
    </ligand>
</feature>
<feature type="binding site" evidence="12">
    <location>
        <position position="291"/>
    </location>
    <ligand>
        <name>S-adenosyl-L-methionine</name>
        <dbReference type="ChEBI" id="CHEBI:59789"/>
    </ligand>
</feature>
<dbReference type="Pfam" id="PF21016">
    <property type="entry name" value="RlmN_N"/>
    <property type="match status" value="1"/>
</dbReference>
<feature type="active site" description="S-methylcysteine intermediate" evidence="12">
    <location>
        <position position="334"/>
    </location>
</feature>
<dbReference type="Gene3D" id="1.10.150.530">
    <property type="match status" value="1"/>
</dbReference>
<dbReference type="Gene3D" id="3.20.20.70">
    <property type="entry name" value="Aldolase class I"/>
    <property type="match status" value="1"/>
</dbReference>
<feature type="domain" description="Radical SAM core" evidence="13">
    <location>
        <begin position="99"/>
        <end position="329"/>
    </location>
</feature>
<evidence type="ECO:0000256" key="10">
    <source>
        <dbReference type="ARBA" id="ARBA00023004"/>
    </source>
</evidence>
<keyword evidence="6 12" id="KW-0808">Transferase</keyword>
<evidence type="ECO:0000256" key="5">
    <source>
        <dbReference type="ARBA" id="ARBA00022603"/>
    </source>
</evidence>
<feature type="binding site" evidence="12">
    <location>
        <begin position="160"/>
        <end position="161"/>
    </location>
    <ligand>
        <name>S-adenosyl-L-methionine</name>
        <dbReference type="ChEBI" id="CHEBI:59789"/>
    </ligand>
</feature>
<dbReference type="NCBIfam" id="TIGR00048">
    <property type="entry name" value="rRNA_mod_RlmN"/>
    <property type="match status" value="1"/>
</dbReference>
<dbReference type="GO" id="GO:0019843">
    <property type="term" value="F:rRNA binding"/>
    <property type="evidence" value="ECO:0007669"/>
    <property type="project" value="UniProtKB-UniRule"/>
</dbReference>
<comment type="catalytic activity">
    <reaction evidence="12">
        <text>adenosine(37) in tRNA + 2 reduced [2Fe-2S]-[ferredoxin] + 2 S-adenosyl-L-methionine = 2-methyladenosine(37) in tRNA + 5'-deoxyadenosine + L-methionine + 2 oxidized [2Fe-2S]-[ferredoxin] + S-adenosyl-L-homocysteine</text>
        <dbReference type="Rhea" id="RHEA:43332"/>
        <dbReference type="Rhea" id="RHEA-COMP:10000"/>
        <dbReference type="Rhea" id="RHEA-COMP:10001"/>
        <dbReference type="Rhea" id="RHEA-COMP:10162"/>
        <dbReference type="Rhea" id="RHEA-COMP:10485"/>
        <dbReference type="ChEBI" id="CHEBI:17319"/>
        <dbReference type="ChEBI" id="CHEBI:33737"/>
        <dbReference type="ChEBI" id="CHEBI:33738"/>
        <dbReference type="ChEBI" id="CHEBI:57844"/>
        <dbReference type="ChEBI" id="CHEBI:57856"/>
        <dbReference type="ChEBI" id="CHEBI:59789"/>
        <dbReference type="ChEBI" id="CHEBI:74411"/>
        <dbReference type="ChEBI" id="CHEBI:74497"/>
        <dbReference type="EC" id="2.1.1.192"/>
    </reaction>
</comment>
<feature type="binding site" evidence="12">
    <location>
        <position position="113"/>
    </location>
    <ligand>
        <name>[4Fe-4S] cluster</name>
        <dbReference type="ChEBI" id="CHEBI:49883"/>
        <note>4Fe-4S-S-AdoMet</note>
    </ligand>
</feature>
<evidence type="ECO:0000256" key="3">
    <source>
        <dbReference type="ARBA" id="ARBA00022490"/>
    </source>
</evidence>
<evidence type="ECO:0000256" key="6">
    <source>
        <dbReference type="ARBA" id="ARBA00022679"/>
    </source>
</evidence>
<dbReference type="InterPro" id="IPR027492">
    <property type="entry name" value="RNA_MTrfase_RlmN"/>
</dbReference>
<dbReference type="GO" id="GO:0030488">
    <property type="term" value="P:tRNA methylation"/>
    <property type="evidence" value="ECO:0007669"/>
    <property type="project" value="UniProtKB-UniRule"/>
</dbReference>
<dbReference type="GO" id="GO:0051539">
    <property type="term" value="F:4 iron, 4 sulfur cluster binding"/>
    <property type="evidence" value="ECO:0007669"/>
    <property type="project" value="UniProtKB-UniRule"/>
</dbReference>
<keyword evidence="9 12" id="KW-0479">Metal-binding</keyword>
<dbReference type="SUPFAM" id="SSF102114">
    <property type="entry name" value="Radical SAM enzymes"/>
    <property type="match status" value="1"/>
</dbReference>
<dbReference type="GO" id="GO:0070475">
    <property type="term" value="P:rRNA base methylation"/>
    <property type="evidence" value="ECO:0007669"/>
    <property type="project" value="UniProtKB-UniRule"/>
</dbReference>
<keyword evidence="11 12" id="KW-0411">Iron-sulfur</keyword>
<sequence length="348" mass="39678">MEKIDIKSMTVPELEGLMKEWGEPKFRAGQIFQWLHQKRVLTFEAMQNLPLPLRQKLLERCRITAFTVERKLISALDGTIKYLYRLPDGEYVESVFMRYEHGNSVCISTQVGCKMGCSFCASTKAGFVRHLTPSEILEQVYAPLRDTGEPVDSLVLMGIGEPLDNYDNVLRFLELLNDPKGLNMSLRHVSLSTCGLVDKIYDLADRNLQLTLSISLHASNDRVRDEIMPINHRYKIAELLKACQYYTNKTHRRISYEYSLIRGVNDTPEQAEELAKLLKGMLCHVNLIPVNYVEEAGFRSTGRSQIYAFQKALQQHGINATIRRTLGADISAACGQLRRTAIREHPAR</sequence>
<accession>A0A9D1J4E3</accession>
<comment type="miscellaneous">
    <text evidence="12">Reaction proceeds by a ping-pong mechanism involving intermediate methylation of a conserved cysteine residue.</text>
</comment>
<keyword evidence="7 12" id="KW-0949">S-adenosyl-L-methionine</keyword>
<dbReference type="AlphaFoldDB" id="A0A9D1J4E3"/>
<evidence type="ECO:0000313" key="14">
    <source>
        <dbReference type="EMBL" id="HIR60280.1"/>
    </source>
</evidence>
<protein>
    <recommendedName>
        <fullName evidence="12">Probable dual-specificity RNA methyltransferase RlmN</fullName>
        <ecNumber evidence="12">2.1.1.192</ecNumber>
    </recommendedName>
    <alternativeName>
        <fullName evidence="12">23S rRNA (adenine(2503)-C(2))-methyltransferase</fullName>
    </alternativeName>
    <alternativeName>
        <fullName evidence="12">23S rRNA m2A2503 methyltransferase</fullName>
    </alternativeName>
    <alternativeName>
        <fullName evidence="12">Ribosomal RNA large subunit methyltransferase N</fullName>
    </alternativeName>
    <alternativeName>
        <fullName evidence="12">tRNA (adenine(37)-C(2))-methyltransferase</fullName>
    </alternativeName>
    <alternativeName>
        <fullName evidence="12">tRNA m2A37 methyltransferase</fullName>
    </alternativeName>
</protein>
<dbReference type="PANTHER" id="PTHR30544">
    <property type="entry name" value="23S RRNA METHYLTRANSFERASE"/>
    <property type="match status" value="1"/>
</dbReference>
<dbReference type="PIRSF" id="PIRSF006004">
    <property type="entry name" value="CHP00048"/>
    <property type="match status" value="1"/>
</dbReference>
<dbReference type="SFLD" id="SFLDF00275">
    <property type="entry name" value="adenosine_C2_methyltransferase"/>
    <property type="match status" value="1"/>
</dbReference>
<dbReference type="GO" id="GO:0005737">
    <property type="term" value="C:cytoplasm"/>
    <property type="evidence" value="ECO:0007669"/>
    <property type="project" value="UniProtKB-SubCell"/>
</dbReference>
<dbReference type="GO" id="GO:0070040">
    <property type="term" value="F:rRNA (adenine(2503)-C2-)-methyltransferase activity"/>
    <property type="evidence" value="ECO:0007669"/>
    <property type="project" value="UniProtKB-UniRule"/>
</dbReference>
<comment type="subcellular location">
    <subcellularLocation>
        <location evidence="1 12">Cytoplasm</location>
    </subcellularLocation>
</comment>
<evidence type="ECO:0000256" key="12">
    <source>
        <dbReference type="HAMAP-Rule" id="MF_01849"/>
    </source>
</evidence>
<comment type="similarity">
    <text evidence="12">Belongs to the radical SAM superfamily. RlmN family.</text>
</comment>
<dbReference type="InterPro" id="IPR048641">
    <property type="entry name" value="RlmN_N"/>
</dbReference>
<dbReference type="PROSITE" id="PS51918">
    <property type="entry name" value="RADICAL_SAM"/>
    <property type="match status" value="1"/>
</dbReference>
<dbReference type="GO" id="GO:0000049">
    <property type="term" value="F:tRNA binding"/>
    <property type="evidence" value="ECO:0007669"/>
    <property type="project" value="UniProtKB-UniRule"/>
</dbReference>
<keyword evidence="4 12" id="KW-0698">rRNA processing</keyword>
<reference evidence="14" key="2">
    <citation type="journal article" date="2021" name="PeerJ">
        <title>Extensive microbial diversity within the chicken gut microbiome revealed by metagenomics and culture.</title>
        <authorList>
            <person name="Gilroy R."/>
            <person name="Ravi A."/>
            <person name="Getino M."/>
            <person name="Pursley I."/>
            <person name="Horton D.L."/>
            <person name="Alikhan N.F."/>
            <person name="Baker D."/>
            <person name="Gharbi K."/>
            <person name="Hall N."/>
            <person name="Watson M."/>
            <person name="Adriaenssens E.M."/>
            <person name="Foster-Nyarko E."/>
            <person name="Jarju S."/>
            <person name="Secka A."/>
            <person name="Antonio M."/>
            <person name="Oren A."/>
            <person name="Chaudhuri R.R."/>
            <person name="La Ragione R."/>
            <person name="Hildebrand F."/>
            <person name="Pallen M.J."/>
        </authorList>
    </citation>
    <scope>NUCLEOTIDE SEQUENCE</scope>
    <source>
        <strain evidence="14">CHK189-12415</strain>
    </source>
</reference>
<dbReference type="InterPro" id="IPR004383">
    <property type="entry name" value="rRNA_lsu_MTrfase_RlmN/Cfr"/>
</dbReference>
<dbReference type="EC" id="2.1.1.192" evidence="12"/>
<keyword evidence="2 12" id="KW-0004">4Fe-4S</keyword>
<evidence type="ECO:0000259" key="13">
    <source>
        <dbReference type="PROSITE" id="PS51918"/>
    </source>
</evidence>
<comment type="cofactor">
    <cofactor evidence="12">
        <name>[4Fe-4S] cluster</name>
        <dbReference type="ChEBI" id="CHEBI:49883"/>
    </cofactor>
    <text evidence="12">Binds 1 [4Fe-4S] cluster. The cluster is coordinated with 3 cysteines and an exchangeable S-adenosyl-L-methionine.</text>
</comment>
<feature type="binding site" evidence="12">
    <location>
        <position position="192"/>
    </location>
    <ligand>
        <name>S-adenosyl-L-methionine</name>
        <dbReference type="ChEBI" id="CHEBI:59789"/>
    </ligand>
</feature>
<feature type="binding site" evidence="12">
    <location>
        <position position="117"/>
    </location>
    <ligand>
        <name>[4Fe-4S] cluster</name>
        <dbReference type="ChEBI" id="CHEBI:49883"/>
        <note>4Fe-4S-S-AdoMet</note>
    </ligand>
</feature>
<comment type="function">
    <text evidence="12">Specifically methylates position 2 of adenine 2503 in 23S rRNA and position 2 of adenine 37 in tRNAs.</text>
</comment>
<comment type="catalytic activity">
    <reaction evidence="12">
        <text>adenosine(2503) in 23S rRNA + 2 reduced [2Fe-2S]-[ferredoxin] + 2 S-adenosyl-L-methionine = 2-methyladenosine(2503) in 23S rRNA + 5'-deoxyadenosine + L-methionine + 2 oxidized [2Fe-2S]-[ferredoxin] + S-adenosyl-L-homocysteine</text>
        <dbReference type="Rhea" id="RHEA:42916"/>
        <dbReference type="Rhea" id="RHEA-COMP:10000"/>
        <dbReference type="Rhea" id="RHEA-COMP:10001"/>
        <dbReference type="Rhea" id="RHEA-COMP:10152"/>
        <dbReference type="Rhea" id="RHEA-COMP:10282"/>
        <dbReference type="ChEBI" id="CHEBI:17319"/>
        <dbReference type="ChEBI" id="CHEBI:33737"/>
        <dbReference type="ChEBI" id="CHEBI:33738"/>
        <dbReference type="ChEBI" id="CHEBI:57844"/>
        <dbReference type="ChEBI" id="CHEBI:57856"/>
        <dbReference type="ChEBI" id="CHEBI:59789"/>
        <dbReference type="ChEBI" id="CHEBI:74411"/>
        <dbReference type="ChEBI" id="CHEBI:74497"/>
        <dbReference type="EC" id="2.1.1.192"/>
    </reaction>
</comment>
<evidence type="ECO:0000256" key="7">
    <source>
        <dbReference type="ARBA" id="ARBA00022691"/>
    </source>
</evidence>
<dbReference type="GO" id="GO:0002935">
    <property type="term" value="F:tRNA (adenine(37)-C2)-methyltransferase activity"/>
    <property type="evidence" value="ECO:0007669"/>
    <property type="project" value="UniProtKB-UniRule"/>
</dbReference>
<feature type="binding site" evidence="12">
    <location>
        <begin position="215"/>
        <end position="217"/>
    </location>
    <ligand>
        <name>S-adenosyl-L-methionine</name>
        <dbReference type="ChEBI" id="CHEBI:59789"/>
    </ligand>
</feature>
<gene>
    <name evidence="12 14" type="primary">rlmN</name>
    <name evidence="14" type="ORF">IAB37_01720</name>
</gene>
<evidence type="ECO:0000313" key="15">
    <source>
        <dbReference type="Proteomes" id="UP000824241"/>
    </source>
</evidence>